<name>A0A0W0FEG1_MONRR</name>
<evidence type="ECO:0000313" key="2">
    <source>
        <dbReference type="Proteomes" id="UP000054988"/>
    </source>
</evidence>
<comment type="caution">
    <text evidence="1">The sequence shown here is derived from an EMBL/GenBank/DDBJ whole genome shotgun (WGS) entry which is preliminary data.</text>
</comment>
<organism evidence="1 2">
    <name type="scientific">Moniliophthora roreri</name>
    <name type="common">Frosty pod rot fungus</name>
    <name type="synonym">Monilia roreri</name>
    <dbReference type="NCBI Taxonomy" id="221103"/>
    <lineage>
        <taxon>Eukaryota</taxon>
        <taxon>Fungi</taxon>
        <taxon>Dikarya</taxon>
        <taxon>Basidiomycota</taxon>
        <taxon>Agaricomycotina</taxon>
        <taxon>Agaricomycetes</taxon>
        <taxon>Agaricomycetidae</taxon>
        <taxon>Agaricales</taxon>
        <taxon>Marasmiineae</taxon>
        <taxon>Marasmiaceae</taxon>
        <taxon>Moniliophthora</taxon>
    </lineage>
</organism>
<protein>
    <submittedName>
        <fullName evidence="1">Uncharacterized protein</fullName>
    </submittedName>
</protein>
<dbReference type="EMBL" id="LATX01002050">
    <property type="protein sequence ID" value="KTB34682.1"/>
    <property type="molecule type" value="Genomic_DNA"/>
</dbReference>
<accession>A0A0W0FEG1</accession>
<proteinExistence type="predicted"/>
<gene>
    <name evidence="1" type="ORF">WG66_12741</name>
</gene>
<sequence>MFLCVCFRLLQ</sequence>
<evidence type="ECO:0000313" key="1">
    <source>
        <dbReference type="EMBL" id="KTB34682.1"/>
    </source>
</evidence>
<reference evidence="1 2" key="1">
    <citation type="submission" date="2015-12" db="EMBL/GenBank/DDBJ databases">
        <title>Draft genome sequence of Moniliophthora roreri, the causal agent of frosty pod rot of cacao.</title>
        <authorList>
            <person name="Aime M.C."/>
            <person name="Diaz-Valderrama J.R."/>
            <person name="Kijpornyongpan T."/>
            <person name="Phillips-Mora W."/>
        </authorList>
    </citation>
    <scope>NUCLEOTIDE SEQUENCE [LARGE SCALE GENOMIC DNA]</scope>
    <source>
        <strain evidence="1 2">MCA 2952</strain>
    </source>
</reference>
<dbReference type="Proteomes" id="UP000054988">
    <property type="component" value="Unassembled WGS sequence"/>
</dbReference>